<feature type="transmembrane region" description="Helical" evidence="20">
    <location>
        <begin position="12"/>
        <end position="30"/>
    </location>
</feature>
<dbReference type="GO" id="GO:0016323">
    <property type="term" value="C:basolateral plasma membrane"/>
    <property type="evidence" value="ECO:0007669"/>
    <property type="project" value="UniProtKB-SubCell"/>
</dbReference>
<keyword evidence="7 20" id="KW-1133">Transmembrane helix</keyword>
<keyword evidence="3" id="KW-0597">Phosphoprotein</keyword>
<feature type="compositionally biased region" description="Basic and acidic residues" evidence="19">
    <location>
        <begin position="697"/>
        <end position="713"/>
    </location>
</feature>
<feature type="compositionally biased region" description="Acidic residues" evidence="19">
    <location>
        <begin position="725"/>
        <end position="735"/>
    </location>
</feature>
<keyword evidence="10 20" id="KW-0472">Membrane</keyword>
<evidence type="ECO:0000256" key="14">
    <source>
        <dbReference type="ARBA" id="ARBA00023288"/>
    </source>
</evidence>
<evidence type="ECO:0000256" key="7">
    <source>
        <dbReference type="ARBA" id="ARBA00022989"/>
    </source>
</evidence>
<dbReference type="GO" id="GO:0051453">
    <property type="term" value="P:regulation of intracellular pH"/>
    <property type="evidence" value="ECO:0007669"/>
    <property type="project" value="TreeGrafter"/>
</dbReference>
<dbReference type="InterPro" id="IPR001970">
    <property type="entry name" value="NHE-1-like"/>
</dbReference>
<evidence type="ECO:0000259" key="21">
    <source>
        <dbReference type="Pfam" id="PF00999"/>
    </source>
</evidence>
<dbReference type="InterPro" id="IPR018422">
    <property type="entry name" value="Cation/H_exchanger_CPA1"/>
</dbReference>
<feature type="transmembrane region" description="Helical" evidence="20">
    <location>
        <begin position="188"/>
        <end position="210"/>
    </location>
</feature>
<dbReference type="Gene3D" id="6.10.140.1330">
    <property type="match status" value="1"/>
</dbReference>
<keyword evidence="4 18" id="KW-0812">Transmembrane</keyword>
<dbReference type="PANTHER" id="PTHR10110">
    <property type="entry name" value="SODIUM/HYDROGEN EXCHANGER"/>
    <property type="match status" value="1"/>
</dbReference>
<dbReference type="PRINTS" id="PR01085">
    <property type="entry name" value="NAHEXCHNGR1"/>
</dbReference>
<feature type="transmembrane region" description="Helical" evidence="20">
    <location>
        <begin position="126"/>
        <end position="142"/>
    </location>
</feature>
<feature type="transmembrane region" description="Helical" evidence="20">
    <location>
        <begin position="222"/>
        <end position="242"/>
    </location>
</feature>
<evidence type="ECO:0000256" key="12">
    <source>
        <dbReference type="ARBA" id="ARBA00023180"/>
    </source>
</evidence>
<protein>
    <recommendedName>
        <fullName evidence="18">Sodium/hydrogen exchanger</fullName>
    </recommendedName>
</protein>
<evidence type="ECO:0000256" key="10">
    <source>
        <dbReference type="ARBA" id="ARBA00023136"/>
    </source>
</evidence>
<feature type="transmembrane region" description="Helical" evidence="20">
    <location>
        <begin position="445"/>
        <end position="468"/>
    </location>
</feature>
<evidence type="ECO:0000256" key="8">
    <source>
        <dbReference type="ARBA" id="ARBA00023053"/>
    </source>
</evidence>
<keyword evidence="9 18" id="KW-0406">Ion transport</keyword>
<dbReference type="GO" id="GO:0015385">
    <property type="term" value="F:sodium:proton antiporter activity"/>
    <property type="evidence" value="ECO:0007669"/>
    <property type="project" value="InterPro"/>
</dbReference>
<keyword evidence="12" id="KW-0325">Glycoprotein</keyword>
<dbReference type="GO" id="GO:0098719">
    <property type="term" value="P:sodium ion import across plasma membrane"/>
    <property type="evidence" value="ECO:0007669"/>
    <property type="project" value="TreeGrafter"/>
</dbReference>
<comment type="similarity">
    <text evidence="18">Belongs to the monovalent cation:proton antiporter 1 (CPA1) transporter (TC 2.A.36) family.</text>
</comment>
<feature type="region of interest" description="Disordered" evidence="19">
    <location>
        <begin position="664"/>
        <end position="735"/>
    </location>
</feature>
<keyword evidence="2 18" id="KW-0813">Transport</keyword>
<evidence type="ECO:0000256" key="19">
    <source>
        <dbReference type="SAM" id="MobiDB-lite"/>
    </source>
</evidence>
<dbReference type="Pfam" id="PF00999">
    <property type="entry name" value="Na_H_Exchanger"/>
    <property type="match status" value="1"/>
</dbReference>
<name>A0A556TLX7_BAGYA</name>
<dbReference type="NCBIfam" id="TIGR00840">
    <property type="entry name" value="b_cpa1"/>
    <property type="match status" value="1"/>
</dbReference>
<comment type="catalytic activity">
    <reaction evidence="15">
        <text>Li(+)(in) + Na(+)(out) = Li(+)(out) + Na(+)(in)</text>
        <dbReference type="Rhea" id="RHEA:72415"/>
        <dbReference type="ChEBI" id="CHEBI:29101"/>
        <dbReference type="ChEBI" id="CHEBI:49713"/>
    </reaction>
</comment>
<dbReference type="GO" id="GO:0005516">
    <property type="term" value="F:calmodulin binding"/>
    <property type="evidence" value="ECO:0007669"/>
    <property type="project" value="UniProtKB-KW"/>
</dbReference>
<feature type="transmembrane region" description="Helical" evidence="20">
    <location>
        <begin position="154"/>
        <end position="176"/>
    </location>
</feature>
<dbReference type="Gene3D" id="6.10.250.2020">
    <property type="match status" value="1"/>
</dbReference>
<dbReference type="EMBL" id="VCAZ01000005">
    <property type="protein sequence ID" value="TSK20172.1"/>
    <property type="molecule type" value="Genomic_DNA"/>
</dbReference>
<evidence type="ECO:0000256" key="16">
    <source>
        <dbReference type="ARBA" id="ARBA00047524"/>
    </source>
</evidence>
<comment type="subcellular location">
    <subcellularLocation>
        <location evidence="1">Basolateral cell membrane</location>
        <topology evidence="1">Multi-pass membrane protein</topology>
    </subcellularLocation>
</comment>
<evidence type="ECO:0000256" key="2">
    <source>
        <dbReference type="ARBA" id="ARBA00022448"/>
    </source>
</evidence>
<dbReference type="AlphaFoldDB" id="A0A556TLX7"/>
<keyword evidence="11" id="KW-0564">Palmitate</keyword>
<evidence type="ECO:0000256" key="6">
    <source>
        <dbReference type="ARBA" id="ARBA00022860"/>
    </source>
</evidence>
<dbReference type="PRINTS" id="PR01084">
    <property type="entry name" value="NAHEXCHNGR"/>
</dbReference>
<evidence type="ECO:0000256" key="3">
    <source>
        <dbReference type="ARBA" id="ARBA00022553"/>
    </source>
</evidence>
<comment type="catalytic activity">
    <reaction evidence="16">
        <text>Na(+)(in) + H(+)(out) = Na(+)(out) + H(+)(in)</text>
        <dbReference type="Rhea" id="RHEA:29419"/>
        <dbReference type="ChEBI" id="CHEBI:15378"/>
        <dbReference type="ChEBI" id="CHEBI:29101"/>
    </reaction>
</comment>
<keyword evidence="5" id="KW-0832">Ubl conjugation</keyword>
<evidence type="ECO:0000256" key="13">
    <source>
        <dbReference type="ARBA" id="ARBA00023201"/>
    </source>
</evidence>
<evidence type="ECO:0000256" key="9">
    <source>
        <dbReference type="ARBA" id="ARBA00023065"/>
    </source>
</evidence>
<evidence type="ECO:0000256" key="4">
    <source>
        <dbReference type="ARBA" id="ARBA00022692"/>
    </source>
</evidence>
<comment type="caution">
    <text evidence="22">The sequence shown here is derived from an EMBL/GenBank/DDBJ whole genome shotgun (WGS) entry which is preliminary data.</text>
</comment>
<feature type="domain" description="Cation/H+ exchanger transmembrane" evidence="21">
    <location>
        <begin position="74"/>
        <end position="468"/>
    </location>
</feature>
<keyword evidence="6" id="KW-0112">Calmodulin-binding</keyword>
<evidence type="ECO:0000256" key="18">
    <source>
        <dbReference type="RuleBase" id="RU003722"/>
    </source>
</evidence>
<evidence type="ECO:0000313" key="23">
    <source>
        <dbReference type="Proteomes" id="UP000319801"/>
    </source>
</evidence>
<evidence type="ECO:0000256" key="5">
    <source>
        <dbReference type="ARBA" id="ARBA00022843"/>
    </source>
</evidence>
<keyword evidence="23" id="KW-1185">Reference proteome</keyword>
<dbReference type="PANTHER" id="PTHR10110:SF59">
    <property type="entry name" value="SODIUM_HYDROGEN EXCHANGER 1"/>
    <property type="match status" value="1"/>
</dbReference>
<dbReference type="InterPro" id="IPR004709">
    <property type="entry name" value="NaH_exchanger"/>
</dbReference>
<keyword evidence="14" id="KW-0449">Lipoprotein</keyword>
<dbReference type="OrthoDB" id="196264at2759"/>
<feature type="transmembrane region" description="Helical" evidence="20">
    <location>
        <begin position="353"/>
        <end position="370"/>
    </location>
</feature>
<evidence type="ECO:0000256" key="15">
    <source>
        <dbReference type="ARBA" id="ARBA00035570"/>
    </source>
</evidence>
<feature type="transmembrane region" description="Helical" evidence="20">
    <location>
        <begin position="94"/>
        <end position="114"/>
    </location>
</feature>
<evidence type="ECO:0000313" key="22">
    <source>
        <dbReference type="EMBL" id="TSK20172.1"/>
    </source>
</evidence>
<keyword evidence="18" id="KW-0050">Antiport</keyword>
<comment type="catalytic activity">
    <reaction evidence="17">
        <text>Li(+)(out) + H(+)(in) = Li(+)(in) + H(+)(out)</text>
        <dbReference type="Rhea" id="RHEA:72407"/>
        <dbReference type="ChEBI" id="CHEBI:15378"/>
        <dbReference type="ChEBI" id="CHEBI:49713"/>
    </reaction>
</comment>
<evidence type="ECO:0000256" key="20">
    <source>
        <dbReference type="SAM" id="Phobius"/>
    </source>
</evidence>
<gene>
    <name evidence="22" type="ORF">Baya_1720</name>
</gene>
<reference evidence="22 23" key="1">
    <citation type="journal article" date="2019" name="Genome Biol. Evol.">
        <title>Whole-Genome Sequencing of the Giant Devil Catfish, Bagarius yarrelli.</title>
        <authorList>
            <person name="Jiang W."/>
            <person name="Lv Y."/>
            <person name="Cheng L."/>
            <person name="Yang K."/>
            <person name="Chao B."/>
            <person name="Wang X."/>
            <person name="Li Y."/>
            <person name="Pan X."/>
            <person name="You X."/>
            <person name="Zhang Y."/>
            <person name="Yang J."/>
            <person name="Li J."/>
            <person name="Zhang X."/>
            <person name="Liu S."/>
            <person name="Sun C."/>
            <person name="Yang J."/>
            <person name="Shi Q."/>
        </authorList>
    </citation>
    <scope>NUCLEOTIDE SEQUENCE [LARGE SCALE GENOMIC DNA]</scope>
    <source>
        <strain evidence="22">JWS20170419001</strain>
        <tissue evidence="22">Muscle</tissue>
    </source>
</reference>
<evidence type="ECO:0000256" key="17">
    <source>
        <dbReference type="ARBA" id="ARBA00048676"/>
    </source>
</evidence>
<dbReference type="InterPro" id="IPR006153">
    <property type="entry name" value="Cation/H_exchanger_TM"/>
</dbReference>
<proteinExistence type="inferred from homology"/>
<keyword evidence="8" id="KW-0915">Sodium</keyword>
<feature type="transmembrane region" description="Helical" evidence="20">
    <location>
        <begin position="414"/>
        <end position="433"/>
    </location>
</feature>
<feature type="transmembrane region" description="Helical" evidence="20">
    <location>
        <begin position="376"/>
        <end position="402"/>
    </location>
</feature>
<sequence>MASGLDRALRMNVVVVVVVMMSGISVLASAPQKEHHNPNNQSTGPGTHHAEKAFPVLAFDYEHVHKPFVIFLWILLASLMKLGFHLIPRLSSIVPESCLLIVVGLVVGGLIKLLGETPPVLDSQLFFLYLLPPIILDAGYFLPMRPFMENLGTILMFAVVGTLWNSFFIGSLLFGVCQIEGTNLGTVTLLPCLLFAAIISAVDPVAVLAVFEEIHINELLHILVFGESLLNDAVTVVLYHLFEEYSSRGSVNIGDVFLGIVSFFVVSLGGILVGAIYGILTAFTSRFTSHTRVIEPLFVFVYSYLAYLSAEVFHLSGIMALIACGAVMRPYVEANISHKSHTTIKYFLKMWSSVSETLIFIFLGVSTVAGTHRWNWTFVTVTVILCMVARVLGVIGLTFVINKFRIVKLTTKDQFIIAYGGLRGAIAFSLVYLLDETHFPVRNMFVTAVITVIFFTVFVQGMTIRPLVDLLAVKKKQETKRSINEEIHTQFLDHLLTGIEDICGHYGHHHWKDKLNRFNKKYIKKCLIAGERSKEPQLIAFYHKMEMKQAIELVESGGGVKLPPSMPSTVSMHYVMKMMVLQSYNRHTLVADPFEDGFQELMMKRKRMKDLEKKISQMNNYLTVPAAAPDSPTIARSRLASDPQSWSIKPTVTNKDVPSIKVELASPQSPDSVHDLDESGKTTGQAEEEEGLVMRRKREDKTGDQDDAKEQRLLRCLSDPGPAINEEEEDELFLR</sequence>
<feature type="transmembrane region" description="Helical" evidence="20">
    <location>
        <begin position="257"/>
        <end position="280"/>
    </location>
</feature>
<evidence type="ECO:0000256" key="1">
    <source>
        <dbReference type="ARBA" id="ARBA00004554"/>
    </source>
</evidence>
<dbReference type="Proteomes" id="UP000319801">
    <property type="component" value="Unassembled WGS sequence"/>
</dbReference>
<accession>A0A556TLX7</accession>
<evidence type="ECO:0000256" key="11">
    <source>
        <dbReference type="ARBA" id="ARBA00023139"/>
    </source>
</evidence>
<dbReference type="GO" id="GO:0015386">
    <property type="term" value="F:potassium:proton antiporter activity"/>
    <property type="evidence" value="ECO:0007669"/>
    <property type="project" value="TreeGrafter"/>
</dbReference>
<feature type="transmembrane region" description="Helical" evidence="20">
    <location>
        <begin position="68"/>
        <end position="87"/>
    </location>
</feature>
<dbReference type="Gene3D" id="6.10.250.1040">
    <property type="match status" value="1"/>
</dbReference>
<organism evidence="22 23">
    <name type="scientific">Bagarius yarrelli</name>
    <name type="common">Goonch</name>
    <name type="synonym">Bagrus yarrelli</name>
    <dbReference type="NCBI Taxonomy" id="175774"/>
    <lineage>
        <taxon>Eukaryota</taxon>
        <taxon>Metazoa</taxon>
        <taxon>Chordata</taxon>
        <taxon>Craniata</taxon>
        <taxon>Vertebrata</taxon>
        <taxon>Euteleostomi</taxon>
        <taxon>Actinopterygii</taxon>
        <taxon>Neopterygii</taxon>
        <taxon>Teleostei</taxon>
        <taxon>Ostariophysi</taxon>
        <taxon>Siluriformes</taxon>
        <taxon>Sisoridae</taxon>
        <taxon>Sisorinae</taxon>
        <taxon>Bagarius</taxon>
    </lineage>
</organism>
<keyword evidence="13 18" id="KW-0739">Sodium transport</keyword>